<accession>A0AA88WVM6</accession>
<protein>
    <recommendedName>
        <fullName evidence="2">Retrotransposon gag domain-containing protein</fullName>
    </recommendedName>
</protein>
<feature type="region of interest" description="Disordered" evidence="1">
    <location>
        <begin position="42"/>
        <end position="83"/>
    </location>
</feature>
<dbReference type="AlphaFoldDB" id="A0AA88WVM6"/>
<name>A0AA88WVM6_9ASTE</name>
<dbReference type="InterPro" id="IPR005162">
    <property type="entry name" value="Retrotrans_gag_dom"/>
</dbReference>
<feature type="compositionally biased region" description="Basic and acidic residues" evidence="1">
    <location>
        <begin position="42"/>
        <end position="67"/>
    </location>
</feature>
<evidence type="ECO:0000259" key="2">
    <source>
        <dbReference type="Pfam" id="PF03732"/>
    </source>
</evidence>
<dbReference type="PANTHER" id="PTHR33437:SF2">
    <property type="entry name" value="OS06G0361200 PROTEIN"/>
    <property type="match status" value="1"/>
</dbReference>
<evidence type="ECO:0000256" key="1">
    <source>
        <dbReference type="SAM" id="MobiDB-lite"/>
    </source>
</evidence>
<reference evidence="3" key="1">
    <citation type="submission" date="2022-12" db="EMBL/GenBank/DDBJ databases">
        <title>Draft genome assemblies for two species of Escallonia (Escalloniales).</title>
        <authorList>
            <person name="Chanderbali A."/>
            <person name="Dervinis C."/>
            <person name="Anghel I."/>
            <person name="Soltis D."/>
            <person name="Soltis P."/>
            <person name="Zapata F."/>
        </authorList>
    </citation>
    <scope>NUCLEOTIDE SEQUENCE</scope>
    <source>
        <strain evidence="3">UCBG64.0493</strain>
        <tissue evidence="3">Leaf</tissue>
    </source>
</reference>
<dbReference type="EMBL" id="JAVXUP010000212">
    <property type="protein sequence ID" value="KAK3034089.1"/>
    <property type="molecule type" value="Genomic_DNA"/>
</dbReference>
<proteinExistence type="predicted"/>
<dbReference type="Pfam" id="PF03732">
    <property type="entry name" value="Retrotrans_gag"/>
    <property type="match status" value="1"/>
</dbReference>
<evidence type="ECO:0000313" key="3">
    <source>
        <dbReference type="EMBL" id="KAK3034089.1"/>
    </source>
</evidence>
<dbReference type="PANTHER" id="PTHR33437">
    <property type="entry name" value="OS06G0361200 PROTEIN"/>
    <property type="match status" value="1"/>
</dbReference>
<dbReference type="Proteomes" id="UP001188597">
    <property type="component" value="Unassembled WGS sequence"/>
</dbReference>
<sequence length="151" mass="17337">MMTSAISLEEQLAVMSHAIEKLTKMVKEKDFQIANLMNKLESKKSEKSKSGDVGDADEALKQDDTNEHPNASTSSGYKDKETKSISVASLTERDLLVKQFVRSLKGNAFDWYTDLELESIDCWKEMEHEFQNHFYNTHRSVSMMELTNTKY</sequence>
<keyword evidence="4" id="KW-1185">Reference proteome</keyword>
<evidence type="ECO:0000313" key="4">
    <source>
        <dbReference type="Proteomes" id="UP001188597"/>
    </source>
</evidence>
<gene>
    <name evidence="3" type="ORF">RJ639_034069</name>
</gene>
<comment type="caution">
    <text evidence="3">The sequence shown here is derived from an EMBL/GenBank/DDBJ whole genome shotgun (WGS) entry which is preliminary data.</text>
</comment>
<feature type="domain" description="Retrotransposon gag" evidence="2">
    <location>
        <begin position="100"/>
        <end position="143"/>
    </location>
</feature>
<organism evidence="3 4">
    <name type="scientific">Escallonia herrerae</name>
    <dbReference type="NCBI Taxonomy" id="1293975"/>
    <lineage>
        <taxon>Eukaryota</taxon>
        <taxon>Viridiplantae</taxon>
        <taxon>Streptophyta</taxon>
        <taxon>Embryophyta</taxon>
        <taxon>Tracheophyta</taxon>
        <taxon>Spermatophyta</taxon>
        <taxon>Magnoliopsida</taxon>
        <taxon>eudicotyledons</taxon>
        <taxon>Gunneridae</taxon>
        <taxon>Pentapetalae</taxon>
        <taxon>asterids</taxon>
        <taxon>campanulids</taxon>
        <taxon>Escalloniales</taxon>
        <taxon>Escalloniaceae</taxon>
        <taxon>Escallonia</taxon>
    </lineage>
</organism>